<proteinExistence type="predicted"/>
<feature type="compositionally biased region" description="Basic residues" evidence="1">
    <location>
        <begin position="7"/>
        <end position="20"/>
    </location>
</feature>
<dbReference type="SMART" id="SM00943">
    <property type="entry name" value="Prim-Pol"/>
    <property type="match status" value="1"/>
</dbReference>
<evidence type="ECO:0000259" key="2">
    <source>
        <dbReference type="SMART" id="SM00943"/>
    </source>
</evidence>
<feature type="compositionally biased region" description="Basic residues" evidence="1">
    <location>
        <begin position="340"/>
        <end position="350"/>
    </location>
</feature>
<organism evidence="3 4">
    <name type="scientific">Egibacter rhizosphaerae</name>
    <dbReference type="NCBI Taxonomy" id="1670831"/>
    <lineage>
        <taxon>Bacteria</taxon>
        <taxon>Bacillati</taxon>
        <taxon>Actinomycetota</taxon>
        <taxon>Nitriliruptoria</taxon>
        <taxon>Egibacterales</taxon>
        <taxon>Egibacteraceae</taxon>
        <taxon>Egibacter</taxon>
    </lineage>
</organism>
<evidence type="ECO:0000256" key="1">
    <source>
        <dbReference type="SAM" id="MobiDB-lite"/>
    </source>
</evidence>
<feature type="region of interest" description="Disordered" evidence="1">
    <location>
        <begin position="39"/>
        <end position="58"/>
    </location>
</feature>
<dbReference type="Proteomes" id="UP000291469">
    <property type="component" value="Chromosome"/>
</dbReference>
<feature type="region of interest" description="Disordered" evidence="1">
    <location>
        <begin position="1"/>
        <end position="23"/>
    </location>
</feature>
<dbReference type="AlphaFoldDB" id="A0A411YII0"/>
<dbReference type="OrthoDB" id="9763644at2"/>
<dbReference type="EMBL" id="CP036402">
    <property type="protein sequence ID" value="QBI21040.1"/>
    <property type="molecule type" value="Genomic_DNA"/>
</dbReference>
<keyword evidence="4" id="KW-1185">Reference proteome</keyword>
<dbReference type="KEGG" id="erz:ER308_16645"/>
<gene>
    <name evidence="3" type="ORF">ER308_16645</name>
</gene>
<evidence type="ECO:0000313" key="4">
    <source>
        <dbReference type="Proteomes" id="UP000291469"/>
    </source>
</evidence>
<feature type="region of interest" description="Disordered" evidence="1">
    <location>
        <begin position="316"/>
        <end position="365"/>
    </location>
</feature>
<protein>
    <submittedName>
        <fullName evidence="3">Bifunctional DNA primase/polymerase</fullName>
    </submittedName>
</protein>
<dbReference type="Pfam" id="PF09250">
    <property type="entry name" value="Prim-Pol"/>
    <property type="match status" value="1"/>
</dbReference>
<evidence type="ECO:0000313" key="3">
    <source>
        <dbReference type="EMBL" id="QBI21040.1"/>
    </source>
</evidence>
<feature type="compositionally biased region" description="Basic and acidic residues" evidence="1">
    <location>
        <begin position="356"/>
        <end position="365"/>
    </location>
</feature>
<feature type="domain" description="DNA primase/polymerase bifunctional N-terminal" evidence="2">
    <location>
        <begin position="27"/>
        <end position="192"/>
    </location>
</feature>
<sequence>MADLTRKRGRRRPSPRKGHRTPFASAFEAYQARGWSNTLLLPPRKKTPPPRGFTGWGGKAVSEKQARRWAREQPSGNIALRPPQGVLGIDVDNYGDKRGGATLELWERELGPLPQTLVSTSRPLPSGIRWFGVPVGLGWQDVGDGVEVIHEGHRYAVTAPSWNPLSRTRYRWVHEASGETIPLEGLPRPSDLAQLPVVWIRALSCEAGSPAVVDAHAGEAWLGLLDDEPVCAKTCRLTEDACEELRGGGSRHHAMLVGSARLIRAAQDGHRGVRSALRILRDAFEHAARDRPTLGEFDRAVHGAIAKFTDGPPAARCWCPTPRKQRTRSEIPDRRDGSAARRRGAHRPRGVRPTASRREPLERDR</sequence>
<accession>A0A411YII0</accession>
<dbReference type="RefSeq" id="WP_131156033.1">
    <property type="nucleotide sequence ID" value="NZ_CP036402.1"/>
</dbReference>
<reference evidence="3 4" key="1">
    <citation type="submission" date="2019-01" db="EMBL/GenBank/DDBJ databases">
        <title>Egibacter rhizosphaerae EGI 80759T.</title>
        <authorList>
            <person name="Chen D.-D."/>
            <person name="Tian Y."/>
            <person name="Jiao J.-Y."/>
            <person name="Zhang X.-T."/>
            <person name="Zhang Y.-G."/>
            <person name="Zhang Y."/>
            <person name="Xiao M."/>
            <person name="Shu W.-S."/>
            <person name="Li W.-J."/>
        </authorList>
    </citation>
    <scope>NUCLEOTIDE SEQUENCE [LARGE SCALE GENOMIC DNA]</scope>
    <source>
        <strain evidence="3 4">EGI 80759</strain>
    </source>
</reference>
<feature type="compositionally biased region" description="Basic and acidic residues" evidence="1">
    <location>
        <begin position="327"/>
        <end position="339"/>
    </location>
</feature>
<dbReference type="InterPro" id="IPR015330">
    <property type="entry name" value="DNA_primase/pol_bifunc_N"/>
</dbReference>
<name>A0A411YII0_9ACTN</name>